<protein>
    <submittedName>
        <fullName evidence="1">Uncharacterized protein</fullName>
    </submittedName>
</protein>
<dbReference type="Proteomes" id="UP000244168">
    <property type="component" value="Unassembled WGS sequence"/>
</dbReference>
<dbReference type="RefSeq" id="WP_107827140.1">
    <property type="nucleotide sequence ID" value="NZ_CP160205.1"/>
</dbReference>
<comment type="caution">
    <text evidence="1">The sequence shown here is derived from an EMBL/GenBank/DDBJ whole genome shotgun (WGS) entry which is preliminary data.</text>
</comment>
<organism evidence="1 2">
    <name type="scientific">Mucilaginibacter yixingensis</name>
    <dbReference type="NCBI Taxonomy" id="1295612"/>
    <lineage>
        <taxon>Bacteria</taxon>
        <taxon>Pseudomonadati</taxon>
        <taxon>Bacteroidota</taxon>
        <taxon>Sphingobacteriia</taxon>
        <taxon>Sphingobacteriales</taxon>
        <taxon>Sphingobacteriaceae</taxon>
        <taxon>Mucilaginibacter</taxon>
    </lineage>
</organism>
<accession>A0A2T5JC03</accession>
<keyword evidence="2" id="KW-1185">Reference proteome</keyword>
<evidence type="ECO:0000313" key="1">
    <source>
        <dbReference type="EMBL" id="PTQ99195.1"/>
    </source>
</evidence>
<evidence type="ECO:0000313" key="2">
    <source>
        <dbReference type="Proteomes" id="UP000244168"/>
    </source>
</evidence>
<gene>
    <name evidence="1" type="ORF">C8P68_10210</name>
</gene>
<dbReference type="OrthoDB" id="1095187at2"/>
<dbReference type="AlphaFoldDB" id="A0A2T5JC03"/>
<proteinExistence type="predicted"/>
<name>A0A2T5JC03_9SPHI</name>
<dbReference type="EMBL" id="QAOQ01000002">
    <property type="protein sequence ID" value="PTQ99195.1"/>
    <property type="molecule type" value="Genomic_DNA"/>
</dbReference>
<reference evidence="1 2" key="1">
    <citation type="submission" date="2018-04" db="EMBL/GenBank/DDBJ databases">
        <title>Genomic Encyclopedia of Archaeal and Bacterial Type Strains, Phase II (KMG-II): from individual species to whole genera.</title>
        <authorList>
            <person name="Goeker M."/>
        </authorList>
    </citation>
    <scope>NUCLEOTIDE SEQUENCE [LARGE SCALE GENOMIC DNA]</scope>
    <source>
        <strain evidence="1 2">DSM 26809</strain>
    </source>
</reference>
<sequence length="210" mass="24000">MDNPAVFLKANLGLFGFQSKQELIEQVFLQSLIESYGRVLQTVANENDIRDRFIKDIYTTPSKLRDWLQQSLMYLDWENWKFTAGMTLARADISFKLTGCEFIIECKRLKSADKAYIDEGLERFRTLHYAQGHEFAGMIGFVINNNTSPIMTGLQTKVNGHYATTTPFSSSTFSNWTNSFLSSHVRTDASSINVYHLFFEFNGVAEDLLA</sequence>